<evidence type="ECO:0000313" key="2">
    <source>
        <dbReference type="Proteomes" id="UP001227126"/>
    </source>
</evidence>
<organism evidence="1 2">
    <name type="scientific">Sedimentitalea xiamensis</name>
    <dbReference type="NCBI Taxonomy" id="3050037"/>
    <lineage>
        <taxon>Bacteria</taxon>
        <taxon>Pseudomonadati</taxon>
        <taxon>Pseudomonadota</taxon>
        <taxon>Alphaproteobacteria</taxon>
        <taxon>Rhodobacterales</taxon>
        <taxon>Paracoccaceae</taxon>
        <taxon>Sedimentitalea</taxon>
    </lineage>
</organism>
<dbReference type="EMBL" id="JASNJE010000018">
    <property type="protein sequence ID" value="MDK3074337.1"/>
    <property type="molecule type" value="Genomic_DNA"/>
</dbReference>
<proteinExistence type="predicted"/>
<name>A0ABT7FGX5_9RHOB</name>
<reference evidence="1 2" key="1">
    <citation type="submission" date="2023-05" db="EMBL/GenBank/DDBJ databases">
        <title>Sedimentitalea sp. nov. JM2-8.</title>
        <authorList>
            <person name="Huang J."/>
        </authorList>
    </citation>
    <scope>NUCLEOTIDE SEQUENCE [LARGE SCALE GENOMIC DNA]</scope>
    <source>
        <strain evidence="1 2">JM2-8</strain>
    </source>
</reference>
<accession>A0ABT7FGX5</accession>
<dbReference type="SUPFAM" id="SSF75304">
    <property type="entry name" value="Amidase signature (AS) enzymes"/>
    <property type="match status" value="1"/>
</dbReference>
<dbReference type="InterPro" id="IPR036928">
    <property type="entry name" value="AS_sf"/>
</dbReference>
<evidence type="ECO:0000313" key="1">
    <source>
        <dbReference type="EMBL" id="MDK3074337.1"/>
    </source>
</evidence>
<dbReference type="Proteomes" id="UP001227126">
    <property type="component" value="Unassembled WGS sequence"/>
</dbReference>
<sequence>MAALGRESGGMPVGVTLIGKQGEDAAWLGYAYAFEQASNNRLVPEIEQ</sequence>
<comment type="caution">
    <text evidence="1">The sequence shown here is derived from an EMBL/GenBank/DDBJ whole genome shotgun (WGS) entry which is preliminary data.</text>
</comment>
<evidence type="ECO:0008006" key="3">
    <source>
        <dbReference type="Google" id="ProtNLM"/>
    </source>
</evidence>
<dbReference type="Gene3D" id="3.90.1300.10">
    <property type="entry name" value="Amidase signature (AS) domain"/>
    <property type="match status" value="1"/>
</dbReference>
<keyword evidence="2" id="KW-1185">Reference proteome</keyword>
<gene>
    <name evidence="1" type="ORF">QO034_14620</name>
</gene>
<dbReference type="RefSeq" id="WP_284486268.1">
    <property type="nucleotide sequence ID" value="NZ_JASNJE010000018.1"/>
</dbReference>
<protein>
    <recommendedName>
        <fullName evidence="3">Amidase</fullName>
    </recommendedName>
</protein>